<keyword evidence="1" id="KW-0808">Transferase</keyword>
<name>A0A7Y6TXX1_9BURK</name>
<gene>
    <name evidence="1" type="ORF">HQN59_17650</name>
</gene>
<keyword evidence="2" id="KW-1185">Reference proteome</keyword>
<sequence length="223" mass="25003">MRSLPSGPWEVLFQRALRLVDDIQRHGGLADPFWTFGGGTVLMFRYGHRLSKDIDIFVPDPQYLGYVTPRLSDTAASLTEEYTEMPGSFVKLQFEEGEIDFVAAPNLTDAAWERWEIQGRPVRVETAGEVIAKKMYHRGDRATARDLFDLAMVVEREPDALAAAAPFLVRHRDRFLEQIGQPGAGFVATFEAIAATGYRPTLEHCAEVAAEYLSRLADPDERA</sequence>
<dbReference type="AlphaFoldDB" id="A0A7Y6TXX1"/>
<evidence type="ECO:0000313" key="2">
    <source>
        <dbReference type="Proteomes" id="UP000529637"/>
    </source>
</evidence>
<proteinExistence type="predicted"/>
<dbReference type="GO" id="GO:0016740">
    <property type="term" value="F:transferase activity"/>
    <property type="evidence" value="ECO:0007669"/>
    <property type="project" value="UniProtKB-KW"/>
</dbReference>
<reference evidence="1 2" key="1">
    <citation type="submission" date="2020-06" db="EMBL/GenBank/DDBJ databases">
        <title>Schlegella sp. ID0723 isolated from air conditioner.</title>
        <authorList>
            <person name="Kim D.Y."/>
            <person name="Kim D.-U."/>
        </authorList>
    </citation>
    <scope>NUCLEOTIDE SEQUENCE [LARGE SCALE GENOMIC DNA]</scope>
    <source>
        <strain evidence="1 2">ID0723</strain>
    </source>
</reference>
<dbReference type="RefSeq" id="WP_176070424.1">
    <property type="nucleotide sequence ID" value="NZ_JABWMJ010000008.1"/>
</dbReference>
<dbReference type="Pfam" id="PF08843">
    <property type="entry name" value="AbiEii"/>
    <property type="match status" value="1"/>
</dbReference>
<accession>A0A7Y6TXX1</accession>
<evidence type="ECO:0000313" key="1">
    <source>
        <dbReference type="EMBL" id="NUZ07594.1"/>
    </source>
</evidence>
<dbReference type="Proteomes" id="UP000529637">
    <property type="component" value="Unassembled WGS sequence"/>
</dbReference>
<dbReference type="EMBL" id="JABWMJ010000008">
    <property type="protein sequence ID" value="NUZ07594.1"/>
    <property type="molecule type" value="Genomic_DNA"/>
</dbReference>
<organism evidence="1 2">
    <name type="scientific">Piscinibacter koreensis</name>
    <dbReference type="NCBI Taxonomy" id="2742824"/>
    <lineage>
        <taxon>Bacteria</taxon>
        <taxon>Pseudomonadati</taxon>
        <taxon>Pseudomonadota</taxon>
        <taxon>Betaproteobacteria</taxon>
        <taxon>Burkholderiales</taxon>
        <taxon>Sphaerotilaceae</taxon>
        <taxon>Piscinibacter</taxon>
    </lineage>
</organism>
<protein>
    <submittedName>
        <fullName evidence="1">Nucleotidyl transferase AbiEii/AbiGii toxin family protein</fullName>
    </submittedName>
</protein>
<comment type="caution">
    <text evidence="1">The sequence shown here is derived from an EMBL/GenBank/DDBJ whole genome shotgun (WGS) entry which is preliminary data.</text>
</comment>
<dbReference type="InterPro" id="IPR014942">
    <property type="entry name" value="AbiEii"/>
</dbReference>